<dbReference type="Gene3D" id="3.40.50.11500">
    <property type="match status" value="1"/>
</dbReference>
<protein>
    <submittedName>
        <fullName evidence="5">Late secretory pathway protein avl9</fullName>
    </submittedName>
</protein>
<feature type="domain" description="UDENN" evidence="4">
    <location>
        <begin position="46"/>
        <end position="502"/>
    </location>
</feature>
<evidence type="ECO:0000256" key="2">
    <source>
        <dbReference type="SAM" id="Coils"/>
    </source>
</evidence>
<feature type="compositionally biased region" description="Acidic residues" evidence="3">
    <location>
        <begin position="682"/>
        <end position="693"/>
    </location>
</feature>
<proteinExistence type="inferred from homology"/>
<dbReference type="Pfam" id="PF09794">
    <property type="entry name" value="Avl9"/>
    <property type="match status" value="1"/>
</dbReference>
<evidence type="ECO:0000256" key="3">
    <source>
        <dbReference type="SAM" id="MobiDB-lite"/>
    </source>
</evidence>
<keyword evidence="6" id="KW-1185">Reference proteome</keyword>
<dbReference type="PANTHER" id="PTHR31017">
    <property type="entry name" value="LATE SECRETORY PATHWAY PROTEIN AVL9-RELATED"/>
    <property type="match status" value="1"/>
</dbReference>
<feature type="coiled-coil region" evidence="2">
    <location>
        <begin position="12"/>
        <end position="39"/>
    </location>
</feature>
<feature type="region of interest" description="Disordered" evidence="3">
    <location>
        <begin position="663"/>
        <end position="693"/>
    </location>
</feature>
<comment type="caution">
    <text evidence="5">The sequence shown here is derived from an EMBL/GenBank/DDBJ whole genome shotgun (WGS) entry which is preliminary data.</text>
</comment>
<dbReference type="PROSITE" id="PS50211">
    <property type="entry name" value="DENN"/>
    <property type="match status" value="1"/>
</dbReference>
<accession>A0AAD5XXG7</accession>
<dbReference type="GO" id="GO:0005737">
    <property type="term" value="C:cytoplasm"/>
    <property type="evidence" value="ECO:0007669"/>
    <property type="project" value="TreeGrafter"/>
</dbReference>
<organism evidence="5 6">
    <name type="scientific">Clydaea vesicula</name>
    <dbReference type="NCBI Taxonomy" id="447962"/>
    <lineage>
        <taxon>Eukaryota</taxon>
        <taxon>Fungi</taxon>
        <taxon>Fungi incertae sedis</taxon>
        <taxon>Chytridiomycota</taxon>
        <taxon>Chytridiomycota incertae sedis</taxon>
        <taxon>Chytridiomycetes</taxon>
        <taxon>Lobulomycetales</taxon>
        <taxon>Lobulomycetaceae</taxon>
        <taxon>Clydaea</taxon>
    </lineage>
</organism>
<dbReference type="InterPro" id="IPR037516">
    <property type="entry name" value="Tripartite_DENN"/>
</dbReference>
<sequence>MDLNETHNEKLNTSDNNDLEELKDQLNCLETNTKSQTKKALTSPILHVLLVAFHHRNGPQVEYAIPEFPAVIEKEEVTTKHTRTVSNSSTTTNSLPAVNLPEEWSFMPFICLPDGAHATTEEFIYFHLPPVPYWEDIYQTTVFGLACYRQIPANELINKTADITRSTVQKAVVVLATQPMLGSVRSKLGMVTEALFQQKDFSKVDILESLFDNLQQMNPHPKSGIIPDSSLFMGISLRDLVYKYRHKTLQLFKVLLLGKRILFFGHSVEKLTCYQYSLVSLITDLLRNLKDVGSPLLEFQGQCNVQQKKPQVKETRGSVELLNLGLDPYKAKIEKFNLPLSIFGIGSVWLPYIPLQQIDVLLSPETKGFLVGTSNQIFTNYTALRLDVIVNTDTGAVDFNDATLAAALTLTPADKRFIEEISSAVVKSWIVGGKKIFCSSFELFALDASHDPSFMSEIEFEGSDDDIRSRFEMYLLSLLVSSKAMQETVGSTTSPVNPSVDAKATINSAPRVAKDLFVDYNPAFIKLWHNSSSYKSWNESTSIASLKEGIPNGGYPISPGHPYQGTSAISAVQLSIAARFSEFSKQISGATNSPQSIQMQTAVSNYGGKVMNSAEQLSKSVVNVINDPASQQKLKTDLEAGANQLFTGITGWYNQKRKEWSETAAVPNASDEEKNPYKSESLEDIDLLDDSKC</sequence>
<keyword evidence="2" id="KW-0175">Coiled coil</keyword>
<evidence type="ECO:0000313" key="5">
    <source>
        <dbReference type="EMBL" id="KAJ3224046.1"/>
    </source>
</evidence>
<evidence type="ECO:0000259" key="4">
    <source>
        <dbReference type="PROSITE" id="PS50211"/>
    </source>
</evidence>
<dbReference type="PANTHER" id="PTHR31017:SF1">
    <property type="entry name" value="LATE SECRETORY PATHWAY PROTEIN AVL9 HOMOLOG"/>
    <property type="match status" value="1"/>
</dbReference>
<dbReference type="InterPro" id="IPR043153">
    <property type="entry name" value="DENN_C"/>
</dbReference>
<evidence type="ECO:0000313" key="6">
    <source>
        <dbReference type="Proteomes" id="UP001211065"/>
    </source>
</evidence>
<comment type="similarity">
    <text evidence="1">Belongs to the AVL9 family.</text>
</comment>
<dbReference type="InterPro" id="IPR051731">
    <property type="entry name" value="DENND11/AVL9_GEFs"/>
</dbReference>
<evidence type="ECO:0000256" key="1">
    <source>
        <dbReference type="ARBA" id="ARBA00038178"/>
    </source>
</evidence>
<reference evidence="5" key="1">
    <citation type="submission" date="2020-05" db="EMBL/GenBank/DDBJ databases">
        <title>Phylogenomic resolution of chytrid fungi.</title>
        <authorList>
            <person name="Stajich J.E."/>
            <person name="Amses K."/>
            <person name="Simmons R."/>
            <person name="Seto K."/>
            <person name="Myers J."/>
            <person name="Bonds A."/>
            <person name="Quandt C.A."/>
            <person name="Barry K."/>
            <person name="Liu P."/>
            <person name="Grigoriev I."/>
            <person name="Longcore J.E."/>
            <person name="James T.Y."/>
        </authorList>
    </citation>
    <scope>NUCLEOTIDE SEQUENCE</scope>
    <source>
        <strain evidence="5">JEL0476</strain>
    </source>
</reference>
<dbReference type="AlphaFoldDB" id="A0AAD5XXG7"/>
<dbReference type="EMBL" id="JADGJW010000107">
    <property type="protein sequence ID" value="KAJ3224046.1"/>
    <property type="molecule type" value="Genomic_DNA"/>
</dbReference>
<dbReference type="Proteomes" id="UP001211065">
    <property type="component" value="Unassembled WGS sequence"/>
</dbReference>
<dbReference type="InterPro" id="IPR018307">
    <property type="entry name" value="ABL9/DENND6_dom"/>
</dbReference>
<name>A0AAD5XXG7_9FUNG</name>
<feature type="compositionally biased region" description="Basic and acidic residues" evidence="3">
    <location>
        <begin position="671"/>
        <end position="681"/>
    </location>
</feature>
<gene>
    <name evidence="5" type="primary">AVL9</name>
    <name evidence="5" type="ORF">HK099_000324</name>
</gene>